<organism evidence="3 4">
    <name type="scientific">Hamadaea flava</name>
    <dbReference type="NCBI Taxonomy" id="1742688"/>
    <lineage>
        <taxon>Bacteria</taxon>
        <taxon>Bacillati</taxon>
        <taxon>Actinomycetota</taxon>
        <taxon>Actinomycetes</taxon>
        <taxon>Micromonosporales</taxon>
        <taxon>Micromonosporaceae</taxon>
        <taxon>Hamadaea</taxon>
    </lineage>
</organism>
<feature type="region of interest" description="Disordered" evidence="1">
    <location>
        <begin position="45"/>
        <end position="69"/>
    </location>
</feature>
<dbReference type="Proteomes" id="UP001595816">
    <property type="component" value="Unassembled WGS sequence"/>
</dbReference>
<keyword evidence="2" id="KW-0472">Membrane</keyword>
<comment type="caution">
    <text evidence="3">The sequence shown here is derived from an EMBL/GenBank/DDBJ whole genome shotgun (WGS) entry which is preliminary data.</text>
</comment>
<name>A0ABV8LEB2_9ACTN</name>
<accession>A0ABV8LEB2</accession>
<keyword evidence="4" id="KW-1185">Reference proteome</keyword>
<gene>
    <name evidence="3" type="ORF">ACFOZ4_01160</name>
</gene>
<sequence length="219" mass="22662">MTTPEPAPRSRLVPWVVLPLVVVLLSCLGAAAGVLLARQDARPDGPSALDVTATPSGSASPSTRSARSSVVRLPKTLLGLAKTTDKTLLESAEKAAKTQRASEAATSQVLAAYYGSFAKKNLVFVLAVQGEVVDADHLFETVTAALETQRKGLKLVEVAPGPLGGRAACGDSTVSGGTIAECVWVDSGSYAFVEFFGAKAAAVQDKFVKARGQLETAAY</sequence>
<dbReference type="EMBL" id="JBHSAY010000003">
    <property type="protein sequence ID" value="MFC4129217.1"/>
    <property type="molecule type" value="Genomic_DNA"/>
</dbReference>
<feature type="compositionally biased region" description="Low complexity" evidence="1">
    <location>
        <begin position="51"/>
        <end position="69"/>
    </location>
</feature>
<evidence type="ECO:0000256" key="1">
    <source>
        <dbReference type="SAM" id="MobiDB-lite"/>
    </source>
</evidence>
<proteinExistence type="predicted"/>
<keyword evidence="2" id="KW-1133">Transmembrane helix</keyword>
<keyword evidence="2" id="KW-0812">Transmembrane</keyword>
<feature type="transmembrane region" description="Helical" evidence="2">
    <location>
        <begin position="12"/>
        <end position="37"/>
    </location>
</feature>
<evidence type="ECO:0000313" key="4">
    <source>
        <dbReference type="Proteomes" id="UP001595816"/>
    </source>
</evidence>
<evidence type="ECO:0000313" key="3">
    <source>
        <dbReference type="EMBL" id="MFC4129217.1"/>
    </source>
</evidence>
<protein>
    <submittedName>
        <fullName evidence="3">Uncharacterized protein</fullName>
    </submittedName>
</protein>
<evidence type="ECO:0000256" key="2">
    <source>
        <dbReference type="SAM" id="Phobius"/>
    </source>
</evidence>
<reference evidence="4" key="1">
    <citation type="journal article" date="2019" name="Int. J. Syst. Evol. Microbiol.">
        <title>The Global Catalogue of Microorganisms (GCM) 10K type strain sequencing project: providing services to taxonomists for standard genome sequencing and annotation.</title>
        <authorList>
            <consortium name="The Broad Institute Genomics Platform"/>
            <consortium name="The Broad Institute Genome Sequencing Center for Infectious Disease"/>
            <person name="Wu L."/>
            <person name="Ma J."/>
        </authorList>
    </citation>
    <scope>NUCLEOTIDE SEQUENCE [LARGE SCALE GENOMIC DNA]</scope>
    <source>
        <strain evidence="4">CGMCC 4.7289</strain>
    </source>
</reference>
<dbReference type="RefSeq" id="WP_253758976.1">
    <property type="nucleotide sequence ID" value="NZ_JAMZDZ010000001.1"/>
</dbReference>